<evidence type="ECO:0000313" key="7">
    <source>
        <dbReference type="RefSeq" id="XP_055892601.1"/>
    </source>
</evidence>
<feature type="compositionally biased region" description="Polar residues" evidence="1">
    <location>
        <begin position="74"/>
        <end position="84"/>
    </location>
</feature>
<keyword evidence="2" id="KW-1185">Reference proteome</keyword>
<dbReference type="RefSeq" id="XP_055892600.1">
    <property type="nucleotide sequence ID" value="XM_056036625.1"/>
</dbReference>
<dbReference type="RefSeq" id="XP_055892596.1">
    <property type="nucleotide sequence ID" value="XM_056036621.1"/>
</dbReference>
<proteinExistence type="predicted"/>
<evidence type="ECO:0000313" key="4">
    <source>
        <dbReference type="RefSeq" id="XP_055892597.1"/>
    </source>
</evidence>
<evidence type="ECO:0000313" key="6">
    <source>
        <dbReference type="RefSeq" id="XP_055892600.1"/>
    </source>
</evidence>
<evidence type="ECO:0000313" key="3">
    <source>
        <dbReference type="RefSeq" id="XP_055892596.1"/>
    </source>
</evidence>
<organism evidence="2 4">
    <name type="scientific">Biomphalaria glabrata</name>
    <name type="common">Bloodfluke planorb</name>
    <name type="synonym">Freshwater snail</name>
    <dbReference type="NCBI Taxonomy" id="6526"/>
    <lineage>
        <taxon>Eukaryota</taxon>
        <taxon>Metazoa</taxon>
        <taxon>Spiralia</taxon>
        <taxon>Lophotrochozoa</taxon>
        <taxon>Mollusca</taxon>
        <taxon>Gastropoda</taxon>
        <taxon>Heterobranchia</taxon>
        <taxon>Euthyneura</taxon>
        <taxon>Panpulmonata</taxon>
        <taxon>Hygrophila</taxon>
        <taxon>Lymnaeoidea</taxon>
        <taxon>Planorbidae</taxon>
        <taxon>Biomphalaria</taxon>
    </lineage>
</organism>
<feature type="compositionally biased region" description="Basic residues" evidence="1">
    <location>
        <begin position="1"/>
        <end position="10"/>
    </location>
</feature>
<dbReference type="RefSeq" id="XP_055892604.1">
    <property type="nucleotide sequence ID" value="XM_056036629.1"/>
</dbReference>
<evidence type="ECO:0000313" key="2">
    <source>
        <dbReference type="Proteomes" id="UP001165740"/>
    </source>
</evidence>
<accession>A0A9W3AZF2</accession>
<dbReference type="AlphaFoldDB" id="A0A9W3AZF2"/>
<evidence type="ECO:0000313" key="5">
    <source>
        <dbReference type="RefSeq" id="XP_055892599.1"/>
    </source>
</evidence>
<evidence type="ECO:0000313" key="8">
    <source>
        <dbReference type="RefSeq" id="XP_055892602.1"/>
    </source>
</evidence>
<dbReference type="RefSeq" id="XP_055892602.1">
    <property type="nucleotide sequence ID" value="XM_056036627.1"/>
</dbReference>
<evidence type="ECO:0000313" key="9">
    <source>
        <dbReference type="RefSeq" id="XP_055892603.1"/>
    </source>
</evidence>
<protein>
    <submittedName>
        <fullName evidence="3 4">Uncharacterized protein LOC106053002</fullName>
    </submittedName>
</protein>
<dbReference type="Proteomes" id="UP001165740">
    <property type="component" value="Chromosome 7"/>
</dbReference>
<dbReference type="OrthoDB" id="6155801at2759"/>
<gene>
    <name evidence="3 4 5 6 7 8 9 10" type="primary">LOC106053002</name>
</gene>
<dbReference type="RefSeq" id="XP_055892603.1">
    <property type="nucleotide sequence ID" value="XM_056036628.1"/>
</dbReference>
<dbReference type="RefSeq" id="XP_055892597.1">
    <property type="nucleotide sequence ID" value="XM_056036622.1"/>
</dbReference>
<sequence length="106" mass="11579">MGKKKGRVGQKKVQGQKAKSLQKAKKLAKAKAKERKNKAVKTNLKKINFDNNKKINLLNADITKVLLAPAKLQVASTSQPTVTKSGRDEDQDMPDVGSVSDKFASM</sequence>
<feature type="region of interest" description="Disordered" evidence="1">
    <location>
        <begin position="74"/>
        <end position="106"/>
    </location>
</feature>
<name>A0A9W3AZF2_BIOGL</name>
<dbReference type="RefSeq" id="XP_055892601.1">
    <property type="nucleotide sequence ID" value="XM_056036626.1"/>
</dbReference>
<dbReference type="GeneID" id="106053002"/>
<reference evidence="3 4" key="1">
    <citation type="submission" date="2025-04" db="UniProtKB">
        <authorList>
            <consortium name="RefSeq"/>
        </authorList>
    </citation>
    <scope>IDENTIFICATION</scope>
</reference>
<feature type="region of interest" description="Disordered" evidence="1">
    <location>
        <begin position="1"/>
        <end position="23"/>
    </location>
</feature>
<dbReference type="RefSeq" id="XP_055892599.1">
    <property type="nucleotide sequence ID" value="XM_056036624.1"/>
</dbReference>
<evidence type="ECO:0000256" key="1">
    <source>
        <dbReference type="SAM" id="MobiDB-lite"/>
    </source>
</evidence>
<evidence type="ECO:0000313" key="10">
    <source>
        <dbReference type="RefSeq" id="XP_055892604.1"/>
    </source>
</evidence>